<keyword evidence="3" id="KW-1185">Reference proteome</keyword>
<evidence type="ECO:0000313" key="2">
    <source>
        <dbReference type="EMBL" id="WLQ38558.1"/>
    </source>
</evidence>
<comment type="similarity">
    <text evidence="1">Belongs to the glycosyltransferase 20 family.</text>
</comment>
<evidence type="ECO:0000313" key="3">
    <source>
        <dbReference type="Proteomes" id="UP001239522"/>
    </source>
</evidence>
<reference evidence="2 3" key="1">
    <citation type="submission" date="2023-03" db="EMBL/GenBank/DDBJ databases">
        <title>Isolation and description of six Streptomyces strains from soil environments, able to metabolize different microbial glucans.</title>
        <authorList>
            <person name="Widen T."/>
            <person name="Larsbrink J."/>
        </authorList>
    </citation>
    <scope>NUCLEOTIDE SEQUENCE [LARGE SCALE GENOMIC DNA]</scope>
    <source>
        <strain evidence="2 3">Mut1</strain>
        <plasmid evidence="2 3">unnamed1</plasmid>
    </source>
</reference>
<dbReference type="EMBL" id="CP120998">
    <property type="protein sequence ID" value="WLQ38558.1"/>
    <property type="molecule type" value="Genomic_DNA"/>
</dbReference>
<dbReference type="Proteomes" id="UP001239522">
    <property type="component" value="Plasmid unnamed1"/>
</dbReference>
<dbReference type="PANTHER" id="PTHR10788">
    <property type="entry name" value="TREHALOSE-6-PHOSPHATE SYNTHASE"/>
    <property type="match status" value="1"/>
</dbReference>
<dbReference type="RefSeq" id="WP_306061691.1">
    <property type="nucleotide sequence ID" value="NZ_CP120998.1"/>
</dbReference>
<evidence type="ECO:0000256" key="1">
    <source>
        <dbReference type="ARBA" id="ARBA00008799"/>
    </source>
</evidence>
<dbReference type="PANTHER" id="PTHR10788:SF106">
    <property type="entry name" value="BCDNA.GH08860"/>
    <property type="match status" value="1"/>
</dbReference>
<sequence length="464" mass="51187">MKILTCSNSCPQWTDGQLNPRSAGGLVPMLIALLDEHGGDWIFTSPPGDDLPASVTLAGGVTLHPMGLDEDLRRHHYDTISIQLLLGLLHYMHDTSVEPVFDSRLADAWAGYETVNRLYAQRLTTLSADTADELILINDPHLMLVPEFFTAGKTSRQSKLTYFLGTPWCEPDYFTLLPGHVRTRILESLLTCDTVGFHARRWTDAFAACCARFLPDAVIEGDTVVHRGHRTRLVSSPFPLDVQVLDTMVEEPATASWTQRLTEMADGRRVMVRADRIDLWKNMPRGFAAFEAALERSPELAETTWFLAIGTSPSRASARHLAYQRLTEEAIQRVNDRFGKPGRPVATLLQPGKGRDSRNCVVAALLMSTAAIVNSTYDGLNLFAKEAAYLLDDSASLLLSVNAGIHEQLGPFARAIDPFDIDQSSRVIEAALNTAADGTGPAEKRRALLRSETAEEWLTSVFPS</sequence>
<keyword evidence="2" id="KW-0614">Plasmid</keyword>
<geneLocation type="plasmid" evidence="2 3">
    <name>unnamed1</name>
</geneLocation>
<dbReference type="SUPFAM" id="SSF53756">
    <property type="entry name" value="UDP-Glycosyltransferase/glycogen phosphorylase"/>
    <property type="match status" value="1"/>
</dbReference>
<dbReference type="InterPro" id="IPR001830">
    <property type="entry name" value="Glyco_trans_20"/>
</dbReference>
<accession>A0ABY9HVG5</accession>
<dbReference type="Gene3D" id="3.40.50.2000">
    <property type="entry name" value="Glycogen Phosphorylase B"/>
    <property type="match status" value="2"/>
</dbReference>
<gene>
    <name evidence="2" type="ORF">P8A18_34135</name>
</gene>
<name>A0ABY9HVG5_9ACTN</name>
<organism evidence="2 3">
    <name type="scientific">Streptomyces castrisilvae</name>
    <dbReference type="NCBI Taxonomy" id="3033811"/>
    <lineage>
        <taxon>Bacteria</taxon>
        <taxon>Bacillati</taxon>
        <taxon>Actinomycetota</taxon>
        <taxon>Actinomycetes</taxon>
        <taxon>Kitasatosporales</taxon>
        <taxon>Streptomycetaceae</taxon>
        <taxon>Streptomyces</taxon>
    </lineage>
</organism>
<dbReference type="Pfam" id="PF00982">
    <property type="entry name" value="Glyco_transf_20"/>
    <property type="match status" value="1"/>
</dbReference>
<proteinExistence type="inferred from homology"/>
<protein>
    <submittedName>
        <fullName evidence="2">Trehalose-6-phosphate synthase</fullName>
    </submittedName>
</protein>